<proteinExistence type="predicted"/>
<name>A0AAU6U1M3_UNCXX</name>
<sequence>MDMEALKEAIRLAIDGFGGSDIACVAACLGLEDLECAQGENWEWVQTVLSDCPAAKEAALAIRQKMEERNILSRSPAQDRVESWRMKNAPYLPLL</sequence>
<accession>A0AAU6U1M3</accession>
<protein>
    <submittedName>
        <fullName evidence="1">Uncharacterized protein</fullName>
    </submittedName>
</protein>
<dbReference type="EMBL" id="CP095353">
    <property type="protein sequence ID" value="XAG67761.1"/>
    <property type="molecule type" value="Genomic_DNA"/>
</dbReference>
<evidence type="ECO:0000313" key="1">
    <source>
        <dbReference type="EMBL" id="XAG67761.1"/>
    </source>
</evidence>
<gene>
    <name evidence="1" type="ORF">MRM75_14025</name>
</gene>
<reference evidence="1" key="1">
    <citation type="submission" date="2022-03" db="EMBL/GenBank/DDBJ databases">
        <title>Sea Food Isolates.</title>
        <authorList>
            <person name="Li c."/>
        </authorList>
    </citation>
    <scope>NUCLEOTIDE SEQUENCE</scope>
    <source>
        <strain evidence="1">19CA06SA08-2</strain>
    </source>
</reference>
<organism evidence="1">
    <name type="scientific">bacterium 19CA06SA08-2</name>
    <dbReference type="NCBI Taxonomy" id="2920658"/>
    <lineage>
        <taxon>Bacteria</taxon>
    </lineage>
</organism>
<dbReference type="AlphaFoldDB" id="A0AAU6U1M3"/>